<evidence type="ECO:0000256" key="2">
    <source>
        <dbReference type="ARBA" id="ARBA00004496"/>
    </source>
</evidence>
<evidence type="ECO:0000259" key="11">
    <source>
        <dbReference type="PROSITE" id="PS51259"/>
    </source>
</evidence>
<dbReference type="GO" id="GO:0055037">
    <property type="term" value="C:recycling endosome"/>
    <property type="evidence" value="ECO:0007669"/>
    <property type="project" value="UniProtKB-SubCell"/>
</dbReference>
<dbReference type="PROSITE" id="PS50004">
    <property type="entry name" value="C2"/>
    <property type="match status" value="2"/>
</dbReference>
<proteinExistence type="inferred from homology"/>
<dbReference type="GO" id="GO:0006887">
    <property type="term" value="P:exocytosis"/>
    <property type="evidence" value="ECO:0007669"/>
    <property type="project" value="UniProtKB-KW"/>
</dbReference>
<dbReference type="GO" id="GO:0099503">
    <property type="term" value="C:secretory vesicle"/>
    <property type="evidence" value="ECO:0007669"/>
    <property type="project" value="TreeGrafter"/>
</dbReference>
<evidence type="ECO:0000256" key="6">
    <source>
        <dbReference type="ARBA" id="ARBA00022490"/>
    </source>
</evidence>
<dbReference type="CDD" id="cd08676">
    <property type="entry name" value="C2A_Munc13-like"/>
    <property type="match status" value="1"/>
</dbReference>
<comment type="similarity">
    <text evidence="4">Belongs to the unc-13 family.</text>
</comment>
<dbReference type="SMART" id="SM00239">
    <property type="entry name" value="C2"/>
    <property type="match status" value="2"/>
</dbReference>
<dbReference type="PROSITE" id="PS51258">
    <property type="entry name" value="MHD1"/>
    <property type="match status" value="1"/>
</dbReference>
<protein>
    <submittedName>
        <fullName evidence="13">BAI1-associated protein 3</fullName>
    </submittedName>
</protein>
<dbReference type="SUPFAM" id="SSF49562">
    <property type="entry name" value="C2 domain (Calcium/lipid-binding domain, CaLB)"/>
    <property type="match status" value="2"/>
</dbReference>
<dbReference type="CDD" id="cd04009">
    <property type="entry name" value="C2B_Munc13-like"/>
    <property type="match status" value="1"/>
</dbReference>
<feature type="compositionally biased region" description="Basic and acidic residues" evidence="8">
    <location>
        <begin position="247"/>
        <end position="269"/>
    </location>
</feature>
<feature type="domain" description="MHD1" evidence="10">
    <location>
        <begin position="837"/>
        <end position="961"/>
    </location>
</feature>
<evidence type="ECO:0000256" key="4">
    <source>
        <dbReference type="ARBA" id="ARBA00005823"/>
    </source>
</evidence>
<feature type="region of interest" description="Disordered" evidence="8">
    <location>
        <begin position="140"/>
        <end position="197"/>
    </location>
</feature>
<evidence type="ECO:0000256" key="5">
    <source>
        <dbReference type="ARBA" id="ARBA00022483"/>
    </source>
</evidence>
<dbReference type="Pfam" id="PF06292">
    <property type="entry name" value="MUN"/>
    <property type="match status" value="1"/>
</dbReference>
<feature type="region of interest" description="Disordered" evidence="8">
    <location>
        <begin position="72"/>
        <end position="94"/>
    </location>
</feature>
<dbReference type="GO" id="GO:0005770">
    <property type="term" value="C:late endosome"/>
    <property type="evidence" value="ECO:0007669"/>
    <property type="project" value="UniProtKB-SubCell"/>
</dbReference>
<dbReference type="PROSITE" id="PS51259">
    <property type="entry name" value="MHD2"/>
    <property type="match status" value="1"/>
</dbReference>
<dbReference type="Gene3D" id="2.60.40.150">
    <property type="entry name" value="C2 domain"/>
    <property type="match status" value="2"/>
</dbReference>
<feature type="compositionally biased region" description="Low complexity" evidence="8">
    <location>
        <begin position="33"/>
        <end position="46"/>
    </location>
</feature>
<keyword evidence="12" id="KW-1185">Reference proteome</keyword>
<dbReference type="InterPro" id="IPR010439">
    <property type="entry name" value="MUN_dom"/>
</dbReference>
<feature type="region of interest" description="Disordered" evidence="8">
    <location>
        <begin position="238"/>
        <end position="269"/>
    </location>
</feature>
<feature type="compositionally biased region" description="Low complexity" evidence="8">
    <location>
        <begin position="72"/>
        <end position="92"/>
    </location>
</feature>
<keyword evidence="6" id="KW-0963">Cytoplasm</keyword>
<gene>
    <name evidence="13" type="primary">LOC115623012</name>
</gene>
<keyword evidence="5" id="KW-0268">Exocytosis</keyword>
<dbReference type="RefSeq" id="XP_030373043.1">
    <property type="nucleotide sequence ID" value="XM_030517183.1"/>
</dbReference>
<dbReference type="PANTHER" id="PTHR45999">
    <property type="entry name" value="UNC-13-4A, ISOFORM B"/>
    <property type="match status" value="1"/>
</dbReference>
<evidence type="ECO:0000256" key="7">
    <source>
        <dbReference type="ARBA" id="ARBA00022753"/>
    </source>
</evidence>
<dbReference type="InterPro" id="IPR014772">
    <property type="entry name" value="Munc13_dom-2"/>
</dbReference>
<feature type="domain" description="C2" evidence="9">
    <location>
        <begin position="318"/>
        <end position="531"/>
    </location>
</feature>
<feature type="domain" description="C2" evidence="9">
    <location>
        <begin position="1180"/>
        <end position="1307"/>
    </location>
</feature>
<dbReference type="OrthoDB" id="7976202at2759"/>
<dbReference type="Proteomes" id="UP000504634">
    <property type="component" value="Unplaced"/>
</dbReference>
<organism evidence="12 13">
    <name type="scientific">Drosophila lebanonensis</name>
    <name type="common">Fruit fly</name>
    <name type="synonym">Scaptodrosophila lebanonensis</name>
    <dbReference type="NCBI Taxonomy" id="7225"/>
    <lineage>
        <taxon>Eukaryota</taxon>
        <taxon>Metazoa</taxon>
        <taxon>Ecdysozoa</taxon>
        <taxon>Arthropoda</taxon>
        <taxon>Hexapoda</taxon>
        <taxon>Insecta</taxon>
        <taxon>Pterygota</taxon>
        <taxon>Neoptera</taxon>
        <taxon>Endopterygota</taxon>
        <taxon>Diptera</taxon>
        <taxon>Brachycera</taxon>
        <taxon>Muscomorpha</taxon>
        <taxon>Ephydroidea</taxon>
        <taxon>Drosophilidae</taxon>
        <taxon>Scaptodrosophila</taxon>
    </lineage>
</organism>
<evidence type="ECO:0000313" key="12">
    <source>
        <dbReference type="Proteomes" id="UP000504634"/>
    </source>
</evidence>
<evidence type="ECO:0000313" key="13">
    <source>
        <dbReference type="RefSeq" id="XP_030373043.1"/>
    </source>
</evidence>
<evidence type="ECO:0000259" key="9">
    <source>
        <dbReference type="PROSITE" id="PS50004"/>
    </source>
</evidence>
<dbReference type="InterPro" id="IPR052095">
    <property type="entry name" value="UNC-13_domain"/>
</dbReference>
<dbReference type="InterPro" id="IPR035892">
    <property type="entry name" value="C2_domain_sf"/>
</dbReference>
<dbReference type="GeneID" id="115623012"/>
<feature type="domain" description="MHD2" evidence="11">
    <location>
        <begin position="1058"/>
        <end position="1168"/>
    </location>
</feature>
<dbReference type="InterPro" id="IPR000008">
    <property type="entry name" value="C2_dom"/>
</dbReference>
<dbReference type="InterPro" id="IPR014770">
    <property type="entry name" value="Munc13_1"/>
</dbReference>
<evidence type="ECO:0000256" key="3">
    <source>
        <dbReference type="ARBA" id="ARBA00004603"/>
    </source>
</evidence>
<dbReference type="Gene3D" id="1.10.357.50">
    <property type="match status" value="1"/>
</dbReference>
<evidence type="ECO:0000256" key="8">
    <source>
        <dbReference type="SAM" id="MobiDB-lite"/>
    </source>
</evidence>
<dbReference type="CTD" id="38801"/>
<comment type="subcellular location">
    <subcellularLocation>
        <location evidence="2">Cytoplasm</location>
    </subcellularLocation>
    <subcellularLocation>
        <location evidence="3">Late endosome</location>
    </subcellularLocation>
    <subcellularLocation>
        <location evidence="1">Recycling endosome</location>
    </subcellularLocation>
</comment>
<reference evidence="13" key="1">
    <citation type="submission" date="2025-08" db="UniProtKB">
        <authorList>
            <consortium name="RefSeq"/>
        </authorList>
    </citation>
    <scope>IDENTIFICATION</scope>
    <source>
        <strain evidence="13">11010-0011.00</strain>
        <tissue evidence="13">Whole body</tissue>
    </source>
</reference>
<name>A0A6J2TD40_DROLE</name>
<keyword evidence="7" id="KW-0967">Endosome</keyword>
<feature type="region of interest" description="Disordered" evidence="8">
    <location>
        <begin position="26"/>
        <end position="46"/>
    </location>
</feature>
<evidence type="ECO:0000259" key="10">
    <source>
        <dbReference type="PROSITE" id="PS51258"/>
    </source>
</evidence>
<sequence>MSFLSSMQQYVTSGISSLGLGNRRFSLSRQESAEQQQQQQQQQQLGAAAAAGTISVGLQQQQLTPQQQQQQQQLLQQQQHGHAPLQQQASIGSGIGGGSGAGIYGAPAAPTATSGAGAGGGNYPAGGVVIGNPNATNPLLGYPKVVPPPGTTNSAGGTPIGSRRQSRALECLAPPRTGSFRQRNSPLHQPDPPPRPPLAFCKRRLSWPEVDPRSNSGVQETDGSYFESFTSLGWKRENRRMSATRAAEARAEANPENERDPPAPEETIDRQDEKEKLYVEVLHTIANTVGAPAPGGQFTHYKDEMYLHAQRAFGVNPDRHYRLLHASAEDKPKIIVLSAVVIEADGLEAKDANGFSDPYCMLGIQPDGGPPVSPLPLPPTPRALSADMSGFDNSVTDSPPHRKHSFRLSFKRREAGRREQRDSLGGPVPAKLIKATTIKPHTLSPKWNEKFKFDIDDINTDTFHLDIWDHDDESCVMDAVSRLNEVRGVRGLGRFFKQVCQSARQGSQDDFLGSVNIPLSDIPSTGLDAWFKLEARSQRSTVQGRIRLKMWLSTREDRGAAEENTEQQVRKIEQLQMVFMQHEVTTHEPSWTWCGDLPGPALTILHQLAVQADLSDLHCAMARYVAAAKLNRSTPLDPKFLHRLLSDVEKQWNQPNQEALTRDLEQWLAEAMNGFVERSLNQIRRHRDIFPALNPPSLIRLEFLLRCLGLLGSMRAFRAVCPFNKGVRGEVVNALRKGSVMWGQNVLRESQCLPNPLSNFVTTLTADIQLGQTYYHSLFDNTNGIQYFSIIYKQYDAMVGDEVYTRMAAGQVPGVRMSLAQYAVLEGEAEPIDTKPFELFLALQEFCQLKRHLSAQPQPPEKPLALSNSHEWFIPTFERWMMMSKAKALQRIRAAIRMDAICEGERIVRYSSSSVDTASTLLNIKEFWKVINWPDEDTAIMLESQLIDVVCSAAMHYCDLIHTALADSGYYEQQGPFRCSDDMCVTVNNVEYVRRTLAEFRSDEQPLEESADNLLESSLTHMENRCERILSKLAPLMQMSLQKAVFHLAWSPDSLPANQAIVPLLEYLDCHLAALNSALLTKNFNRSLRFIWKTVLGEMSRQMETGDETDKPTHFHKRLYEALQLLVDFFHAEGQGLLLECLHTEDFWRIEQRLQFHKTETDRLIDMFYMNRLREQLVAVSPGPYGSLAVRAYFNHDSLCVEVLHARDVVPLDPNGFSDPFVVIELLPRRIFMHCMEQQTNVHKRTLNPIFDECFEFSVTLEQCLTEGAMICFTVMDHDVLTANDFGGEAYLALGNIPGVADYSTSVDNFHGLKQIELPLMQQKDKCNPILQILELRINDKQAQDFVRKQKARFIN</sequence>
<accession>A0A6J2TD40</accession>
<dbReference type="PANTHER" id="PTHR45999:SF4">
    <property type="entry name" value="UNC-13-4A, ISOFORM B"/>
    <property type="match status" value="1"/>
</dbReference>
<evidence type="ECO:0000256" key="1">
    <source>
        <dbReference type="ARBA" id="ARBA00004172"/>
    </source>
</evidence>
<dbReference type="Pfam" id="PF00168">
    <property type="entry name" value="C2"/>
    <property type="match status" value="3"/>
</dbReference>